<evidence type="ECO:0000256" key="5">
    <source>
        <dbReference type="ARBA" id="ARBA00022825"/>
    </source>
</evidence>
<reference evidence="7" key="1">
    <citation type="submission" date="2022-12" db="EMBL/GenBank/DDBJ databases">
        <title>Reference genome sequencing for broad-spectrum identification of bacterial and archaeal isolates by mass spectrometry.</title>
        <authorList>
            <person name="Sekiguchi Y."/>
            <person name="Tourlousse D.M."/>
        </authorList>
    </citation>
    <scope>NUCLEOTIDE SEQUENCE</scope>
    <source>
        <strain evidence="7">10succ1</strain>
    </source>
</reference>
<keyword evidence="2" id="KW-0963">Cytoplasm</keyword>
<dbReference type="RefSeq" id="WP_281832716.1">
    <property type="nucleotide sequence ID" value="NZ_BSDY01000001.1"/>
</dbReference>
<evidence type="ECO:0000313" key="8">
    <source>
        <dbReference type="Proteomes" id="UP001144471"/>
    </source>
</evidence>
<gene>
    <name evidence="7" type="ORF">PM10SUCC1_02580</name>
</gene>
<evidence type="ECO:0000256" key="2">
    <source>
        <dbReference type="ARBA" id="ARBA00022490"/>
    </source>
</evidence>
<dbReference type="GO" id="GO:0009368">
    <property type="term" value="C:endopeptidase Clp complex"/>
    <property type="evidence" value="ECO:0007669"/>
    <property type="project" value="TreeGrafter"/>
</dbReference>
<evidence type="ECO:0000256" key="1">
    <source>
        <dbReference type="ARBA" id="ARBA00007039"/>
    </source>
</evidence>
<keyword evidence="3" id="KW-0645">Protease</keyword>
<proteinExistence type="inferred from homology"/>
<dbReference type="InterPro" id="IPR023562">
    <property type="entry name" value="ClpP/TepA"/>
</dbReference>
<dbReference type="SUPFAM" id="SSF52096">
    <property type="entry name" value="ClpP/crotonase"/>
    <property type="match status" value="1"/>
</dbReference>
<dbReference type="PRINTS" id="PR00127">
    <property type="entry name" value="CLPPROTEASEP"/>
</dbReference>
<name>A0A9W6GGB9_9FUSO</name>
<evidence type="ECO:0000256" key="4">
    <source>
        <dbReference type="ARBA" id="ARBA00022801"/>
    </source>
</evidence>
<keyword evidence="5" id="KW-0720">Serine protease</keyword>
<evidence type="ECO:0000313" key="7">
    <source>
        <dbReference type="EMBL" id="GLI54743.1"/>
    </source>
</evidence>
<evidence type="ECO:0000256" key="3">
    <source>
        <dbReference type="ARBA" id="ARBA00022670"/>
    </source>
</evidence>
<dbReference type="NCBIfam" id="NF045542">
    <property type="entry name" value="Clp_rel_HeadMat"/>
    <property type="match status" value="1"/>
</dbReference>
<dbReference type="GO" id="GO:0004252">
    <property type="term" value="F:serine-type endopeptidase activity"/>
    <property type="evidence" value="ECO:0007669"/>
    <property type="project" value="InterPro"/>
</dbReference>
<dbReference type="Proteomes" id="UP001144471">
    <property type="component" value="Unassembled WGS sequence"/>
</dbReference>
<dbReference type="GO" id="GO:0051117">
    <property type="term" value="F:ATPase binding"/>
    <property type="evidence" value="ECO:0007669"/>
    <property type="project" value="TreeGrafter"/>
</dbReference>
<dbReference type="AlphaFoldDB" id="A0A9W6GGB9"/>
<dbReference type="GO" id="GO:0006515">
    <property type="term" value="P:protein quality control for misfolded or incompletely synthesized proteins"/>
    <property type="evidence" value="ECO:0007669"/>
    <property type="project" value="TreeGrafter"/>
</dbReference>
<accession>A0A9W6GGB9</accession>
<dbReference type="CDD" id="cd07016">
    <property type="entry name" value="S14_ClpP_1"/>
    <property type="match status" value="1"/>
</dbReference>
<dbReference type="Gene3D" id="3.90.226.10">
    <property type="entry name" value="2-enoyl-CoA Hydratase, Chain A, domain 1"/>
    <property type="match status" value="1"/>
</dbReference>
<dbReference type="InterPro" id="IPR029045">
    <property type="entry name" value="ClpP/crotonase-like_dom_sf"/>
</dbReference>
<evidence type="ECO:0000256" key="6">
    <source>
        <dbReference type="RuleBase" id="RU003567"/>
    </source>
</evidence>
<dbReference type="PANTHER" id="PTHR10381">
    <property type="entry name" value="ATP-DEPENDENT CLP PROTEASE PROTEOLYTIC SUBUNIT"/>
    <property type="match status" value="1"/>
</dbReference>
<dbReference type="PANTHER" id="PTHR10381:SF70">
    <property type="entry name" value="ATP-DEPENDENT CLP PROTEASE PROTEOLYTIC SUBUNIT"/>
    <property type="match status" value="1"/>
</dbReference>
<comment type="caution">
    <text evidence="7">The sequence shown here is derived from an EMBL/GenBank/DDBJ whole genome shotgun (WGS) entry which is preliminary data.</text>
</comment>
<keyword evidence="4" id="KW-0378">Hydrolase</keyword>
<protein>
    <recommendedName>
        <fullName evidence="6">ATP-dependent Clp protease proteolytic subunit</fullName>
    </recommendedName>
</protein>
<keyword evidence="8" id="KW-1185">Reference proteome</keyword>
<dbReference type="Pfam" id="PF00574">
    <property type="entry name" value="CLP_protease"/>
    <property type="match status" value="1"/>
</dbReference>
<sequence>MEKNRVELLIYGPIFDSESNPNSSRRIAEFLMEHSDAEEIAVRINSPGGSAYSGIAIHNALKNHKARIIAYIDGMAASAASLIPMGADEVHINSCAQMMIHNPSNLIWGDEHAMRKEADNLAKLKESVMNAYLTKVKISKEELIKVLNEETTYTAEEALQCGLATHIVEEVVREGVVMYSGPLNSENFEEYMETFQHTIKMELPSIKKETDIMTMTREQLKSDNPALYSEIIEEGKKEERARLQALDTINVPGSEELVRKAKYETMESKAEVCLAIVDQGLPVTPTEPGTPSLHTHSVDPVTLVTSGKVALPGEETPPPSVEESEFEAQLKAGDRLAELYNRGGK</sequence>
<dbReference type="InterPro" id="IPR001907">
    <property type="entry name" value="ClpP"/>
</dbReference>
<organism evidence="7 8">
    <name type="scientific">Propionigenium maris DSM 9537</name>
    <dbReference type="NCBI Taxonomy" id="1123000"/>
    <lineage>
        <taxon>Bacteria</taxon>
        <taxon>Fusobacteriati</taxon>
        <taxon>Fusobacteriota</taxon>
        <taxon>Fusobacteriia</taxon>
        <taxon>Fusobacteriales</taxon>
        <taxon>Fusobacteriaceae</taxon>
        <taxon>Propionigenium</taxon>
    </lineage>
</organism>
<dbReference type="EMBL" id="BSDY01000001">
    <property type="protein sequence ID" value="GLI54743.1"/>
    <property type="molecule type" value="Genomic_DNA"/>
</dbReference>
<dbReference type="GO" id="GO:0004176">
    <property type="term" value="F:ATP-dependent peptidase activity"/>
    <property type="evidence" value="ECO:0007669"/>
    <property type="project" value="InterPro"/>
</dbReference>
<comment type="similarity">
    <text evidence="1 6">Belongs to the peptidase S14 family.</text>
</comment>